<dbReference type="EMBL" id="BK015022">
    <property type="protein sequence ID" value="DAD87467.1"/>
    <property type="molecule type" value="Genomic_DNA"/>
</dbReference>
<dbReference type="Pfam" id="PF00625">
    <property type="entry name" value="Guanylate_kin"/>
    <property type="match status" value="1"/>
</dbReference>
<dbReference type="InterPro" id="IPR008144">
    <property type="entry name" value="Guanylate_kin-like_dom"/>
</dbReference>
<dbReference type="PROSITE" id="PS50052">
    <property type="entry name" value="GUANYLATE_KINASE_2"/>
    <property type="match status" value="1"/>
</dbReference>
<organism evidence="2">
    <name type="scientific">Siphoviridae sp. ctAUQ2</name>
    <dbReference type="NCBI Taxonomy" id="2826182"/>
    <lineage>
        <taxon>Viruses</taxon>
        <taxon>Duplodnaviria</taxon>
        <taxon>Heunggongvirae</taxon>
        <taxon>Uroviricota</taxon>
        <taxon>Caudoviricetes</taxon>
    </lineage>
</organism>
<reference evidence="2" key="1">
    <citation type="journal article" date="2021" name="Proc. Natl. Acad. Sci. U.S.A.">
        <title>A Catalog of Tens of Thousands of Viruses from Human Metagenomes Reveals Hidden Associations with Chronic Diseases.</title>
        <authorList>
            <person name="Tisza M.J."/>
            <person name="Buck C.B."/>
        </authorList>
    </citation>
    <scope>NUCLEOTIDE SEQUENCE</scope>
    <source>
        <strain evidence="2">CtAUQ2</strain>
    </source>
</reference>
<keyword evidence="2" id="KW-0808">Transferase</keyword>
<dbReference type="SUPFAM" id="SSF52540">
    <property type="entry name" value="P-loop containing nucleoside triphosphate hydrolases"/>
    <property type="match status" value="1"/>
</dbReference>
<protein>
    <submittedName>
        <fullName evidence="2">Guanylate kinase</fullName>
    </submittedName>
</protein>
<keyword evidence="2" id="KW-0418">Kinase</keyword>
<accession>A0A8S5N018</accession>
<sequence length="173" mass="20209">MKKRIIAIVGESGSGKTFASQYLQEKFGWNAIVSYTTRPMRKGEVNGRDHWFVKPSQVPPKSRMCAYTQFGGYEYWTEWNQFQTLFDCVYVIDEKGLIDLMAKEQTPISFQLVTIKIKRDKKDGIDEVRQARDKERIKLSDEFYDYVINNNESLEAFCASLYLTAQCIIQKEQ</sequence>
<dbReference type="SMART" id="SM00072">
    <property type="entry name" value="GuKc"/>
    <property type="match status" value="1"/>
</dbReference>
<proteinExistence type="predicted"/>
<dbReference type="InterPro" id="IPR008145">
    <property type="entry name" value="GK/Ca_channel_bsu"/>
</dbReference>
<evidence type="ECO:0000259" key="1">
    <source>
        <dbReference type="PROSITE" id="PS50052"/>
    </source>
</evidence>
<dbReference type="Gene3D" id="3.40.50.300">
    <property type="entry name" value="P-loop containing nucleotide triphosphate hydrolases"/>
    <property type="match status" value="1"/>
</dbReference>
<evidence type="ECO:0000313" key="2">
    <source>
        <dbReference type="EMBL" id="DAD87467.1"/>
    </source>
</evidence>
<dbReference type="GO" id="GO:0016301">
    <property type="term" value="F:kinase activity"/>
    <property type="evidence" value="ECO:0007669"/>
    <property type="project" value="UniProtKB-KW"/>
</dbReference>
<feature type="domain" description="Guanylate kinase-like" evidence="1">
    <location>
        <begin position="3"/>
        <end position="101"/>
    </location>
</feature>
<dbReference type="InterPro" id="IPR027417">
    <property type="entry name" value="P-loop_NTPase"/>
</dbReference>
<name>A0A8S5N018_9CAUD</name>